<keyword evidence="5" id="KW-1185">Reference proteome</keyword>
<organism evidence="4 5">
    <name type="scientific">Tetrabaena socialis</name>
    <dbReference type="NCBI Taxonomy" id="47790"/>
    <lineage>
        <taxon>Eukaryota</taxon>
        <taxon>Viridiplantae</taxon>
        <taxon>Chlorophyta</taxon>
        <taxon>core chlorophytes</taxon>
        <taxon>Chlorophyceae</taxon>
        <taxon>CS clade</taxon>
        <taxon>Chlamydomonadales</taxon>
        <taxon>Tetrabaenaceae</taxon>
        <taxon>Tetrabaena</taxon>
    </lineage>
</organism>
<evidence type="ECO:0000256" key="1">
    <source>
        <dbReference type="ARBA" id="ARBA00022737"/>
    </source>
</evidence>
<gene>
    <name evidence="4" type="ORF">TSOC_015285</name>
</gene>
<dbReference type="EMBL" id="PGGS01004776">
    <property type="protein sequence ID" value="PNG93964.1"/>
    <property type="molecule type" value="Genomic_DNA"/>
</dbReference>
<dbReference type="PANTHER" id="PTHR24171">
    <property type="entry name" value="ANKYRIN REPEAT DOMAIN-CONTAINING PROTEIN 39-RELATED"/>
    <property type="match status" value="1"/>
</dbReference>
<dbReference type="Gene3D" id="1.25.40.20">
    <property type="entry name" value="Ankyrin repeat-containing domain"/>
    <property type="match status" value="2"/>
</dbReference>
<dbReference type="Pfam" id="PF12796">
    <property type="entry name" value="Ank_2"/>
    <property type="match status" value="1"/>
</dbReference>
<dbReference type="PROSITE" id="PS50088">
    <property type="entry name" value="ANK_REPEAT"/>
    <property type="match status" value="2"/>
</dbReference>
<sequence>SGDTALHIASQNGLKMVVEALLAAGADKEAKEEDGATALHIASQRGHGAVVVALLAAGANLGAEDA</sequence>
<name>A0A2J7Z114_9CHLO</name>
<evidence type="ECO:0000313" key="4">
    <source>
        <dbReference type="EMBL" id="PNG93964.1"/>
    </source>
</evidence>
<feature type="non-terminal residue" evidence="4">
    <location>
        <position position="1"/>
    </location>
</feature>
<dbReference type="InterPro" id="IPR002110">
    <property type="entry name" value="Ankyrin_rpt"/>
</dbReference>
<keyword evidence="2 3" id="KW-0040">ANK repeat</keyword>
<dbReference type="AlphaFoldDB" id="A0A2J7Z114"/>
<reference evidence="4 5" key="1">
    <citation type="journal article" date="2017" name="Mol. Biol. Evol.">
        <title>The 4-celled Tetrabaena socialis nuclear genome reveals the essential components for genetic control of cell number at the origin of multicellularity in the volvocine lineage.</title>
        <authorList>
            <person name="Featherston J."/>
            <person name="Arakaki Y."/>
            <person name="Hanschen E.R."/>
            <person name="Ferris P.J."/>
            <person name="Michod R.E."/>
            <person name="Olson B.J.S.C."/>
            <person name="Nozaki H."/>
            <person name="Durand P.M."/>
        </authorList>
    </citation>
    <scope>NUCLEOTIDE SEQUENCE [LARGE SCALE GENOMIC DNA]</scope>
    <source>
        <strain evidence="4 5">NIES-571</strain>
    </source>
</reference>
<dbReference type="PROSITE" id="PS50297">
    <property type="entry name" value="ANK_REP_REGION"/>
    <property type="match status" value="2"/>
</dbReference>
<dbReference type="Proteomes" id="UP000236333">
    <property type="component" value="Unassembled WGS sequence"/>
</dbReference>
<comment type="caution">
    <text evidence="4">The sequence shown here is derived from an EMBL/GenBank/DDBJ whole genome shotgun (WGS) entry which is preliminary data.</text>
</comment>
<proteinExistence type="predicted"/>
<evidence type="ECO:0000256" key="3">
    <source>
        <dbReference type="PROSITE-ProRule" id="PRU00023"/>
    </source>
</evidence>
<evidence type="ECO:0000256" key="2">
    <source>
        <dbReference type="ARBA" id="ARBA00023043"/>
    </source>
</evidence>
<feature type="repeat" description="ANK" evidence="3">
    <location>
        <begin position="1"/>
        <end position="33"/>
    </location>
</feature>
<keyword evidence="1" id="KW-0677">Repeat</keyword>
<protein>
    <submittedName>
        <fullName evidence="4">Ankyrin repeat domain-containing protein 39</fullName>
    </submittedName>
</protein>
<dbReference type="InterPro" id="IPR036770">
    <property type="entry name" value="Ankyrin_rpt-contain_sf"/>
</dbReference>
<dbReference type="SUPFAM" id="SSF48403">
    <property type="entry name" value="Ankyrin repeat"/>
    <property type="match status" value="1"/>
</dbReference>
<feature type="non-terminal residue" evidence="4">
    <location>
        <position position="66"/>
    </location>
</feature>
<evidence type="ECO:0000313" key="5">
    <source>
        <dbReference type="Proteomes" id="UP000236333"/>
    </source>
</evidence>
<accession>A0A2J7Z114</accession>
<feature type="repeat" description="ANK" evidence="3">
    <location>
        <begin position="34"/>
        <end position="66"/>
    </location>
</feature>
<dbReference type="SMART" id="SM00248">
    <property type="entry name" value="ANK"/>
    <property type="match status" value="2"/>
</dbReference>
<dbReference type="PRINTS" id="PR01415">
    <property type="entry name" value="ANKYRIN"/>
</dbReference>